<evidence type="ECO:0000259" key="2">
    <source>
        <dbReference type="Pfam" id="PF04069"/>
    </source>
</evidence>
<dbReference type="SUPFAM" id="SSF53850">
    <property type="entry name" value="Periplasmic binding protein-like II"/>
    <property type="match status" value="1"/>
</dbReference>
<dbReference type="Pfam" id="PF04069">
    <property type="entry name" value="OpuAC"/>
    <property type="match status" value="1"/>
</dbReference>
<organism evidence="3 4">
    <name type="scientific">Rhodococcus navarretei</name>
    <dbReference type="NCBI Taxonomy" id="3128981"/>
    <lineage>
        <taxon>Bacteria</taxon>
        <taxon>Bacillati</taxon>
        <taxon>Actinomycetota</taxon>
        <taxon>Actinomycetes</taxon>
        <taxon>Mycobacteriales</taxon>
        <taxon>Nocardiaceae</taxon>
        <taxon>Rhodococcus</taxon>
    </lineage>
</organism>
<protein>
    <submittedName>
        <fullName evidence="3">Glycine betaine ABC transporter substrate-binding protein</fullName>
    </submittedName>
</protein>
<dbReference type="EMBL" id="JBBPCN010000001">
    <property type="protein sequence ID" value="MEK8070532.1"/>
    <property type="molecule type" value="Genomic_DNA"/>
</dbReference>
<gene>
    <name evidence="3" type="ORF">AABD04_06680</name>
</gene>
<evidence type="ECO:0000313" key="3">
    <source>
        <dbReference type="EMBL" id="MEK8070532.1"/>
    </source>
</evidence>
<dbReference type="RefSeq" id="WP_341440603.1">
    <property type="nucleotide sequence ID" value="NZ_JBBPCN010000001.1"/>
</dbReference>
<dbReference type="InterPro" id="IPR007210">
    <property type="entry name" value="ABC_Gly_betaine_transp_sub-bd"/>
</dbReference>
<feature type="chain" id="PRO_5045296039" evidence="1">
    <location>
        <begin position="28"/>
        <end position="297"/>
    </location>
</feature>
<reference evidence="3 4" key="1">
    <citation type="submission" date="2024-03" db="EMBL/GenBank/DDBJ databases">
        <title>Rhodococcus navarretei sp. nov. and Pseudarthrobacter quantumdoti sp. nov., two new species with the ability to biosynthesize Quantum Dots isolated from soil samples at Union Glacier, Antarctica.</title>
        <authorList>
            <person name="Vargas M."/>
        </authorList>
    </citation>
    <scope>NUCLEOTIDE SEQUENCE [LARGE SCALE GENOMIC DNA]</scope>
    <source>
        <strain evidence="3 4">EXRC-4A-4</strain>
    </source>
</reference>
<accession>A0ABU9CT05</accession>
<dbReference type="Gene3D" id="3.40.190.120">
    <property type="entry name" value="Osmoprotection protein (prox), domain 2"/>
    <property type="match status" value="1"/>
</dbReference>
<proteinExistence type="predicted"/>
<feature type="domain" description="ABC-type glycine betaine transport system substrate-binding" evidence="2">
    <location>
        <begin position="35"/>
        <end position="293"/>
    </location>
</feature>
<dbReference type="Gene3D" id="3.40.190.10">
    <property type="entry name" value="Periplasmic binding protein-like II"/>
    <property type="match status" value="1"/>
</dbReference>
<keyword evidence="1" id="KW-0732">Signal</keyword>
<evidence type="ECO:0000256" key="1">
    <source>
        <dbReference type="SAM" id="SignalP"/>
    </source>
</evidence>
<keyword evidence="4" id="KW-1185">Reference proteome</keyword>
<dbReference type="PROSITE" id="PS51257">
    <property type="entry name" value="PROKAR_LIPOPROTEIN"/>
    <property type="match status" value="1"/>
</dbReference>
<evidence type="ECO:0000313" key="4">
    <source>
        <dbReference type="Proteomes" id="UP001456513"/>
    </source>
</evidence>
<dbReference type="Proteomes" id="UP001456513">
    <property type="component" value="Unassembled WGS sequence"/>
</dbReference>
<feature type="signal peptide" evidence="1">
    <location>
        <begin position="1"/>
        <end position="27"/>
    </location>
</feature>
<name>A0ABU9CT05_9NOCA</name>
<sequence>MTVRSSVLVAALTMSIAGLLGGCSAGASTDPASRPIVVGAGSTDLSQLLAQIYAGGLRSTGTDVEVKEDLGDRADYLAALDRGEVTMVPDLTGDLLRTFDATSSATEAEDVYTELNRSLPAGLSVGDYATAEDRLAIAVASGNAVDDGTTVAEFLRRSDVTVGTVEGEVHPMDVRTEGVGSPSFTGAGFSEFMVYPDAQFAVDELNSGAVDALAIRTASFGPLAKDLTTLPDDDSVYPAQNVVPLYSNGVLEESALESFSVVAGELTTADLADMIGEVRSGVPSGEVAGRWLGERNL</sequence>
<comment type="caution">
    <text evidence="3">The sequence shown here is derived from an EMBL/GenBank/DDBJ whole genome shotgun (WGS) entry which is preliminary data.</text>
</comment>